<accession>C6LBC4</accession>
<dbReference type="InterPro" id="IPR005467">
    <property type="entry name" value="His_kinase_dom"/>
</dbReference>
<keyword evidence="8" id="KW-0812">Transmembrane</keyword>
<keyword evidence="8" id="KW-0472">Membrane</keyword>
<dbReference type="InterPro" id="IPR003594">
    <property type="entry name" value="HATPase_dom"/>
</dbReference>
<comment type="subcellular location">
    <subcellularLocation>
        <location evidence="2">Membrane</location>
    </subcellularLocation>
</comment>
<evidence type="ECO:0000256" key="5">
    <source>
        <dbReference type="ARBA" id="ARBA00022679"/>
    </source>
</evidence>
<dbReference type="PANTHER" id="PTHR34220:SF7">
    <property type="entry name" value="SENSOR HISTIDINE KINASE YPDA"/>
    <property type="match status" value="1"/>
</dbReference>
<evidence type="ECO:0000259" key="10">
    <source>
        <dbReference type="PROSITE" id="PS50885"/>
    </source>
</evidence>
<dbReference type="InterPro" id="IPR010559">
    <property type="entry name" value="Sig_transdc_His_kin_internal"/>
</dbReference>
<dbReference type="PROSITE" id="PS50109">
    <property type="entry name" value="HIS_KIN"/>
    <property type="match status" value="1"/>
</dbReference>
<dbReference type="InterPro" id="IPR036890">
    <property type="entry name" value="HATPase_C_sf"/>
</dbReference>
<reference evidence="11" key="1">
    <citation type="submission" date="2009-07" db="EMBL/GenBank/DDBJ databases">
        <authorList>
            <person name="Weinstock G."/>
            <person name="Sodergren E."/>
            <person name="Clifton S."/>
            <person name="Fulton L."/>
            <person name="Fulton B."/>
            <person name="Courtney L."/>
            <person name="Fronick C."/>
            <person name="Harrison M."/>
            <person name="Strong C."/>
            <person name="Farmer C."/>
            <person name="Delahaunty K."/>
            <person name="Markovic C."/>
            <person name="Hall O."/>
            <person name="Minx P."/>
            <person name="Tomlinson C."/>
            <person name="Mitreva M."/>
            <person name="Nelson J."/>
            <person name="Hou S."/>
            <person name="Wollam A."/>
            <person name="Pepin K.H."/>
            <person name="Johnson M."/>
            <person name="Bhonagiri V."/>
            <person name="Nash W.E."/>
            <person name="Warren W."/>
            <person name="Chinwalla A."/>
            <person name="Mardis E.R."/>
            <person name="Wilson R.K."/>
        </authorList>
    </citation>
    <scope>NUCLEOTIDE SEQUENCE [LARGE SCALE GENOMIC DNA]</scope>
    <source>
        <strain evidence="11">DSM 14469</strain>
    </source>
</reference>
<keyword evidence="8" id="KW-1133">Transmembrane helix</keyword>
<evidence type="ECO:0000256" key="2">
    <source>
        <dbReference type="ARBA" id="ARBA00004370"/>
    </source>
</evidence>
<dbReference type="eggNOG" id="COG2972">
    <property type="taxonomic scope" value="Bacteria"/>
</dbReference>
<dbReference type="EC" id="2.7.13.3" evidence="3"/>
<sequence>MIFTGKEAIMNKRRLIFRKARDGRVSEATVAEKKKKAAQRKPRFQHKVLVSILVPVVVFCIVTNLTIGALFGHELMMKKVDTERGYLSVIYSYLEDAKNNLDTLALYAEGSLAVRGALKNSSLESVRAKRYALDAQEKLATALSASPVERYVDNMFLINRAGVKIVVTSGTGVVLTDQILESPLFEKAEKGRNAVAEITESVVDKGERKLSYLYPLDMEQNSFLYIEVSDRMITDLLAPYADAAEIVIQSTDAGDAWYSSPEMEEHIKDRSITSRYYEEKTEFTPFALSVAVLIDAGIYSMENRYVFWVLLTTVILVICMGLAVSRLISRRITQPLGRLSSHINYLAETKLLTVDETIEKGEDEVAEIGREFNHLVRRINHLIEQQREMYEQKQKLSMDALQAQINPHFLYNTLDSVRWMAVIQNADNIANTVMSLENLLRNMAKGSGDKVTLREELSLVQDYVNLQQVRYMEVFDYICEVPEEYRDYLIVKMTMQPIIENAIVHGIEPTGTYGVIRVYARAEGGALYISIEDNGMGMDETEIREILKAKKNKNSMSGIGVTNVDERLKLIYGPDYGLIFEGEEGKFTRVTIHIPMETGKEESDV</sequence>
<comment type="catalytic activity">
    <reaction evidence="1">
        <text>ATP + protein L-histidine = ADP + protein N-phospho-L-histidine.</text>
        <dbReference type="EC" id="2.7.13.3"/>
    </reaction>
</comment>
<keyword evidence="7" id="KW-0902">Two-component regulatory system</keyword>
<dbReference type="PANTHER" id="PTHR34220">
    <property type="entry name" value="SENSOR HISTIDINE KINASE YPDA"/>
    <property type="match status" value="1"/>
</dbReference>
<protein>
    <recommendedName>
        <fullName evidence="3">histidine kinase</fullName>
        <ecNumber evidence="3">2.7.13.3</ecNumber>
    </recommendedName>
</protein>
<evidence type="ECO:0000256" key="3">
    <source>
        <dbReference type="ARBA" id="ARBA00012438"/>
    </source>
</evidence>
<gene>
    <name evidence="11" type="ORF">BRYFOR_05919</name>
</gene>
<dbReference type="Gene3D" id="6.10.340.10">
    <property type="match status" value="1"/>
</dbReference>
<evidence type="ECO:0000313" key="12">
    <source>
        <dbReference type="Proteomes" id="UP000005561"/>
    </source>
</evidence>
<dbReference type="CDD" id="cd06225">
    <property type="entry name" value="HAMP"/>
    <property type="match status" value="1"/>
</dbReference>
<dbReference type="STRING" id="168384.SAMN05660368_01383"/>
<dbReference type="Gene3D" id="3.30.565.10">
    <property type="entry name" value="Histidine kinase-like ATPase, C-terminal domain"/>
    <property type="match status" value="1"/>
</dbReference>
<keyword evidence="6 11" id="KW-0418">Kinase</keyword>
<keyword evidence="4" id="KW-0597">Phosphoprotein</keyword>
<proteinExistence type="predicted"/>
<dbReference type="OrthoDB" id="9809348at2"/>
<keyword evidence="5" id="KW-0808">Transferase</keyword>
<evidence type="ECO:0000256" key="6">
    <source>
        <dbReference type="ARBA" id="ARBA00022777"/>
    </source>
</evidence>
<dbReference type="Pfam" id="PF02518">
    <property type="entry name" value="HATPase_c"/>
    <property type="match status" value="1"/>
</dbReference>
<dbReference type="Pfam" id="PF00672">
    <property type="entry name" value="HAMP"/>
    <property type="match status" value="1"/>
</dbReference>
<evidence type="ECO:0000256" key="1">
    <source>
        <dbReference type="ARBA" id="ARBA00000085"/>
    </source>
</evidence>
<feature type="domain" description="HAMP" evidence="10">
    <location>
        <begin position="330"/>
        <end position="384"/>
    </location>
</feature>
<feature type="domain" description="Histidine kinase" evidence="9">
    <location>
        <begin position="495"/>
        <end position="598"/>
    </location>
</feature>
<dbReference type="EMBL" id="ACCL02000003">
    <property type="protein sequence ID" value="EET62255.1"/>
    <property type="molecule type" value="Genomic_DNA"/>
</dbReference>
<evidence type="ECO:0000256" key="7">
    <source>
        <dbReference type="ARBA" id="ARBA00023012"/>
    </source>
</evidence>
<evidence type="ECO:0000259" key="9">
    <source>
        <dbReference type="PROSITE" id="PS50109"/>
    </source>
</evidence>
<evidence type="ECO:0000313" key="11">
    <source>
        <dbReference type="EMBL" id="EET62255.1"/>
    </source>
</evidence>
<dbReference type="SMART" id="SM00387">
    <property type="entry name" value="HATPase_c"/>
    <property type="match status" value="1"/>
</dbReference>
<feature type="transmembrane region" description="Helical" evidence="8">
    <location>
        <begin position="48"/>
        <end position="71"/>
    </location>
</feature>
<dbReference type="InterPro" id="IPR003660">
    <property type="entry name" value="HAMP_dom"/>
</dbReference>
<evidence type="ECO:0000256" key="4">
    <source>
        <dbReference type="ARBA" id="ARBA00022553"/>
    </source>
</evidence>
<dbReference type="SUPFAM" id="SSF55874">
    <property type="entry name" value="ATPase domain of HSP90 chaperone/DNA topoisomerase II/histidine kinase"/>
    <property type="match status" value="1"/>
</dbReference>
<comment type="caution">
    <text evidence="11">The sequence shown here is derived from an EMBL/GenBank/DDBJ whole genome shotgun (WGS) entry which is preliminary data.</text>
</comment>
<keyword evidence="12" id="KW-1185">Reference proteome</keyword>
<dbReference type="InterPro" id="IPR050640">
    <property type="entry name" value="Bact_2-comp_sensor_kinase"/>
</dbReference>
<feature type="transmembrane region" description="Helical" evidence="8">
    <location>
        <begin position="305"/>
        <end position="328"/>
    </location>
</feature>
<dbReference type="GO" id="GO:0000155">
    <property type="term" value="F:phosphorelay sensor kinase activity"/>
    <property type="evidence" value="ECO:0007669"/>
    <property type="project" value="InterPro"/>
</dbReference>
<dbReference type="PROSITE" id="PS50885">
    <property type="entry name" value="HAMP"/>
    <property type="match status" value="1"/>
</dbReference>
<dbReference type="GO" id="GO:0016020">
    <property type="term" value="C:membrane"/>
    <property type="evidence" value="ECO:0007669"/>
    <property type="project" value="UniProtKB-SubCell"/>
</dbReference>
<name>C6LBC4_9FIRM</name>
<dbReference type="SMART" id="SM00304">
    <property type="entry name" value="HAMP"/>
    <property type="match status" value="1"/>
</dbReference>
<dbReference type="Pfam" id="PF06580">
    <property type="entry name" value="His_kinase"/>
    <property type="match status" value="1"/>
</dbReference>
<organism evidence="11 12">
    <name type="scientific">Marvinbryantia formatexigens DSM 14469</name>
    <dbReference type="NCBI Taxonomy" id="478749"/>
    <lineage>
        <taxon>Bacteria</taxon>
        <taxon>Bacillati</taxon>
        <taxon>Bacillota</taxon>
        <taxon>Clostridia</taxon>
        <taxon>Lachnospirales</taxon>
        <taxon>Lachnospiraceae</taxon>
        <taxon>Marvinbryantia</taxon>
    </lineage>
</organism>
<dbReference type="AlphaFoldDB" id="C6LBC4"/>
<dbReference type="Proteomes" id="UP000005561">
    <property type="component" value="Unassembled WGS sequence"/>
</dbReference>
<evidence type="ECO:0000256" key="8">
    <source>
        <dbReference type="SAM" id="Phobius"/>
    </source>
</evidence>